<feature type="compositionally biased region" description="Basic and acidic residues" evidence="3">
    <location>
        <begin position="623"/>
        <end position="635"/>
    </location>
</feature>
<dbReference type="PANTHER" id="PTHR32083">
    <property type="entry name" value="CILIA AND FLAGELLA-ASSOCIATED PROTEIN 58-RELATED"/>
    <property type="match status" value="1"/>
</dbReference>
<dbReference type="Proteomes" id="UP001530400">
    <property type="component" value="Unassembled WGS sequence"/>
</dbReference>
<comment type="caution">
    <text evidence="4">The sequence shown here is derived from an EMBL/GenBank/DDBJ whole genome shotgun (WGS) entry which is preliminary data.</text>
</comment>
<keyword evidence="1 2" id="KW-0175">Coiled coil</keyword>
<keyword evidence="5" id="KW-1185">Reference proteome</keyword>
<dbReference type="EMBL" id="JALLPJ020001386">
    <property type="protein sequence ID" value="KAL3766385.1"/>
    <property type="molecule type" value="Genomic_DNA"/>
</dbReference>
<feature type="coiled-coil region" evidence="2">
    <location>
        <begin position="673"/>
        <end position="851"/>
    </location>
</feature>
<dbReference type="InterPro" id="IPR011047">
    <property type="entry name" value="Quinoprotein_ADH-like_sf"/>
</dbReference>
<evidence type="ECO:0000313" key="4">
    <source>
        <dbReference type="EMBL" id="KAL3766385.1"/>
    </source>
</evidence>
<sequence>MTAQMMNQQSKPSLEAGKWQVVRPPFQTDNGIEVGVVEIHPALHNRIAYATRSRSEQNHDLGEELVVIQDFNEARHTANPVADPDDGRVIACFSLDDLVSALNDFQKTHSHAKEELPHLSINAIASWTDPITVQTLGAVQHLSFLDREAIRTTAAYGYVKDRPSTDGIYKLLVGFRRCIVSVTLFRTKNQEESHARGLSVQAYIGDFDDLYEGATKAKKKLPASFAVPISEHIVAFGCYDGGLRFYDLLQRKYVKSALGPNGRNNPIVRVMNTNPIIDSGDVTPQTITPKICCACASGVAYLWELDLSIDVMTGEILYFNIPPPVASFDGIVAAVSGKGLPVVHHPSLSPTSIASLSPNSSWEHTDTVNSQFEIAYDPHRNIMFWTFSPDCVGASLLRHASREERLNSNGSLVAWNLSKLPPTSWPPPVHAPCFVVPILRTPKGRVLPSMVVPGILNGLIHSNIFSSVYITSCGEIVTALVDLTTQHDSVQRDVCSIILSDVNELRLGDVYSVTASRMQPSMIALGTNYGVLLARVFESDNISRNSQMTTLTTINEESSVLSSIAEQTAHRPPDDSVTASSAFDVDGWSVDPSMTSKQPLHNSDRLDNLQDLKAKLSELESRNSQLEHELEEQLTKSEVSTNISEQRESDLRAQMTSILVEQQSFCDSTKHELQCALKSIECLQLALEEKEKSCAEMDLDMDALRTELESTRLKLQQDEIMTQNLPPQITDTSKAIEILEMRLASKNRYCETLQDEIDALKLANEEERKYRKERAAEIVSDLISTERTTVTSDENLELMENELSDLKEKEQSLRTYVDLLEQDKAQLDRELDEYKQKCDHFEREKGELKTTINEQKESISSLVDLLDKREREHENMMSRCNEQVSVIESKCEELQRQLKEETEVATQAETKMLATETANANLRKENARLESEAMQKQALYNAMKYELQNALNELANRDQARSSR</sequence>
<feature type="coiled-coil region" evidence="2">
    <location>
        <begin position="877"/>
        <end position="939"/>
    </location>
</feature>
<proteinExistence type="predicted"/>
<name>A0ABD3MQX7_9STRA</name>
<reference evidence="4 5" key="1">
    <citation type="submission" date="2024-10" db="EMBL/GenBank/DDBJ databases">
        <title>Updated reference genomes for cyclostephanoid diatoms.</title>
        <authorList>
            <person name="Roberts W.R."/>
            <person name="Alverson A.J."/>
        </authorList>
    </citation>
    <scope>NUCLEOTIDE SEQUENCE [LARGE SCALE GENOMIC DNA]</scope>
    <source>
        <strain evidence="4 5">AJA010-31</strain>
    </source>
</reference>
<evidence type="ECO:0000313" key="5">
    <source>
        <dbReference type="Proteomes" id="UP001530400"/>
    </source>
</evidence>
<accession>A0ABD3MQX7</accession>
<dbReference type="PANTHER" id="PTHR32083:SF0">
    <property type="entry name" value="CILIA AND FLAGELLA-ASSOCIATED PROTEIN 58"/>
    <property type="match status" value="1"/>
</dbReference>
<evidence type="ECO:0000256" key="3">
    <source>
        <dbReference type="SAM" id="MobiDB-lite"/>
    </source>
</evidence>
<organism evidence="4 5">
    <name type="scientific">Cyclotella atomus</name>
    <dbReference type="NCBI Taxonomy" id="382360"/>
    <lineage>
        <taxon>Eukaryota</taxon>
        <taxon>Sar</taxon>
        <taxon>Stramenopiles</taxon>
        <taxon>Ochrophyta</taxon>
        <taxon>Bacillariophyta</taxon>
        <taxon>Coscinodiscophyceae</taxon>
        <taxon>Thalassiosirophycidae</taxon>
        <taxon>Stephanodiscales</taxon>
        <taxon>Stephanodiscaceae</taxon>
        <taxon>Cyclotella</taxon>
    </lineage>
</organism>
<evidence type="ECO:0000256" key="1">
    <source>
        <dbReference type="ARBA" id="ARBA00023054"/>
    </source>
</evidence>
<protein>
    <submittedName>
        <fullName evidence="4">Uncharacterized protein</fullName>
    </submittedName>
</protein>
<evidence type="ECO:0000256" key="2">
    <source>
        <dbReference type="SAM" id="Coils"/>
    </source>
</evidence>
<dbReference type="SUPFAM" id="SSF50998">
    <property type="entry name" value="Quinoprotein alcohol dehydrogenase-like"/>
    <property type="match status" value="1"/>
</dbReference>
<gene>
    <name evidence="4" type="ORF">ACHAWO_008049</name>
</gene>
<feature type="region of interest" description="Disordered" evidence="3">
    <location>
        <begin position="623"/>
        <end position="645"/>
    </location>
</feature>
<dbReference type="AlphaFoldDB" id="A0ABD3MQX7"/>